<dbReference type="KEGG" id="hazt:108673311"/>
<dbReference type="GO" id="GO:0000124">
    <property type="term" value="C:SAGA complex"/>
    <property type="evidence" value="ECO:0007669"/>
    <property type="project" value="UniProtKB-ARBA"/>
</dbReference>
<accession>A0A8B7NSC1</accession>
<dbReference type="CDD" id="cd07978">
    <property type="entry name" value="HFD_TAF13"/>
    <property type="match status" value="1"/>
</dbReference>
<dbReference type="OrthoDB" id="440760at2759"/>
<evidence type="ECO:0000313" key="7">
    <source>
        <dbReference type="Proteomes" id="UP000694843"/>
    </source>
</evidence>
<dbReference type="OMA" id="QFMFNEQ"/>
<dbReference type="PANTHER" id="PTHR11380">
    <property type="entry name" value="TRANSCRIPTION INITIATION FACTOR TFIID/SUPT3-RELATED"/>
    <property type="match status" value="1"/>
</dbReference>
<evidence type="ECO:0000256" key="5">
    <source>
        <dbReference type="ARBA" id="ARBA00023242"/>
    </source>
</evidence>
<dbReference type="SUPFAM" id="SSF47113">
    <property type="entry name" value="Histone-fold"/>
    <property type="match status" value="1"/>
</dbReference>
<name>A0A8B7NSC1_HYAAZ</name>
<keyword evidence="5" id="KW-0539">Nucleus</keyword>
<evidence type="ECO:0000256" key="2">
    <source>
        <dbReference type="ARBA" id="ARBA00023015"/>
    </source>
</evidence>
<dbReference type="RefSeq" id="XP_018016608.1">
    <property type="nucleotide sequence ID" value="XM_018161119.2"/>
</dbReference>
<dbReference type="GO" id="GO:0006357">
    <property type="term" value="P:regulation of transcription by RNA polymerase II"/>
    <property type="evidence" value="ECO:0007669"/>
    <property type="project" value="UniProtKB-ARBA"/>
</dbReference>
<dbReference type="GO" id="GO:0003713">
    <property type="term" value="F:transcription coactivator activity"/>
    <property type="evidence" value="ECO:0007669"/>
    <property type="project" value="TreeGrafter"/>
</dbReference>
<comment type="similarity">
    <text evidence="6">Belongs to the SPT3 family.</text>
</comment>
<evidence type="ECO:0000256" key="4">
    <source>
        <dbReference type="ARBA" id="ARBA00023163"/>
    </source>
</evidence>
<protein>
    <submittedName>
        <fullName evidence="8">Transcription initiation protein SPT3 homolog</fullName>
    </submittedName>
</protein>
<keyword evidence="2" id="KW-0805">Transcription regulation</keyword>
<keyword evidence="4" id="KW-0804">Transcription</keyword>
<dbReference type="Proteomes" id="UP000694843">
    <property type="component" value="Unplaced"/>
</dbReference>
<dbReference type="InterPro" id="IPR003195">
    <property type="entry name" value="TFIID_TAF13"/>
</dbReference>
<evidence type="ECO:0000256" key="1">
    <source>
        <dbReference type="ARBA" id="ARBA00004123"/>
    </source>
</evidence>
<evidence type="ECO:0000256" key="3">
    <source>
        <dbReference type="ARBA" id="ARBA00023159"/>
    </source>
</evidence>
<dbReference type="GO" id="GO:0006366">
    <property type="term" value="P:transcription by RNA polymerase II"/>
    <property type="evidence" value="ECO:0007669"/>
    <property type="project" value="InterPro"/>
</dbReference>
<dbReference type="FunFam" id="1.10.20.10:FF:000023">
    <property type="entry name" value="transcription initiation protein SPT3 homolog"/>
    <property type="match status" value="1"/>
</dbReference>
<comment type="subcellular location">
    <subcellularLocation>
        <location evidence="1">Nucleus</location>
    </subcellularLocation>
</comment>
<dbReference type="PANTHER" id="PTHR11380:SF16">
    <property type="entry name" value="TRANSCRIPTION INITIATION PROTEIN SPT3 HOMOLOG"/>
    <property type="match status" value="1"/>
</dbReference>
<proteinExistence type="inferred from homology"/>
<dbReference type="Gene3D" id="1.10.20.10">
    <property type="entry name" value="Histone, subunit A"/>
    <property type="match status" value="1"/>
</dbReference>
<sequence>MSFISEIEQMLHGFGDCRRPLRETAALVETIVHQQITSLLHQAQEGSELRGSSEVAVEDILFVMRHDHIKLQRLLQYLGVLDDSRELQRTVSGGEVEGGETADRKKQCIQFLQSIDQRGQYDHIFLHQLPDPANTERAYRLDAFTRHMSLARYKEYCEARRASFCPSLRVGKFRDWLSSDTGLNLNQAVLEVLNFLAREAVAQLVDLALLVRRDAGGDDVTDVLHRYTPTLSLHPTHPAVLLPHTADEVGGAGAAGEAITPDEIREALRRYFACSSPLGAFCKMRSPVACRLFIA</sequence>
<dbReference type="AlphaFoldDB" id="A0A8B7NSC1"/>
<dbReference type="GO" id="GO:0046982">
    <property type="term" value="F:protein heterodimerization activity"/>
    <property type="evidence" value="ECO:0007669"/>
    <property type="project" value="InterPro"/>
</dbReference>
<evidence type="ECO:0000256" key="6">
    <source>
        <dbReference type="ARBA" id="ARBA00061274"/>
    </source>
</evidence>
<keyword evidence="3" id="KW-0010">Activator</keyword>
<organism evidence="7 8">
    <name type="scientific">Hyalella azteca</name>
    <name type="common">Amphipod</name>
    <dbReference type="NCBI Taxonomy" id="294128"/>
    <lineage>
        <taxon>Eukaryota</taxon>
        <taxon>Metazoa</taxon>
        <taxon>Ecdysozoa</taxon>
        <taxon>Arthropoda</taxon>
        <taxon>Crustacea</taxon>
        <taxon>Multicrustacea</taxon>
        <taxon>Malacostraca</taxon>
        <taxon>Eumalacostraca</taxon>
        <taxon>Peracarida</taxon>
        <taxon>Amphipoda</taxon>
        <taxon>Senticaudata</taxon>
        <taxon>Talitrida</taxon>
        <taxon>Talitroidea</taxon>
        <taxon>Hyalellidae</taxon>
        <taxon>Hyalella</taxon>
    </lineage>
</organism>
<evidence type="ECO:0000313" key="8">
    <source>
        <dbReference type="RefSeq" id="XP_018016608.1"/>
    </source>
</evidence>
<dbReference type="GeneID" id="108673311"/>
<dbReference type="InterPro" id="IPR009072">
    <property type="entry name" value="Histone-fold"/>
</dbReference>
<reference evidence="8" key="1">
    <citation type="submission" date="2025-08" db="UniProtKB">
        <authorList>
            <consortium name="RefSeq"/>
        </authorList>
    </citation>
    <scope>IDENTIFICATION</scope>
    <source>
        <tissue evidence="8">Whole organism</tissue>
    </source>
</reference>
<dbReference type="Pfam" id="PF02269">
    <property type="entry name" value="TFIID-18kDa"/>
    <property type="match status" value="1"/>
</dbReference>
<dbReference type="GO" id="GO:0005634">
    <property type="term" value="C:nucleus"/>
    <property type="evidence" value="ECO:0007669"/>
    <property type="project" value="UniProtKB-SubCell"/>
</dbReference>
<keyword evidence="7" id="KW-1185">Reference proteome</keyword>
<gene>
    <name evidence="8" type="primary">LOC108673311</name>
</gene>